<proteinExistence type="predicted"/>
<accession>A0A9P3F866</accession>
<name>A0A9P3F866_ASPVI</name>
<sequence>MPGPLPLPVLDCRCGDKIIQRPLHKQGVFTNASDLTHEAYQCLAITATSCVPPKLIVRDWSRILGMLGVLGYDMTLPESVLHADCECVDYLLDFIGGPLCSALSLYGVTLCHSAGRALCRHCLSTGHFMLFAAYLLADVGRSQWATALTLIRVTECLGCATYDALRSSDGQACECASNAWKWCRGQICAARASAVVQCARTLAGLYDPYGPRYLANIVGEFRPDKVADTAHHSGARTIFELTIVAYTPYSELPAALGMNDWAVGLERGFGMRDNRRVALPPSLSTEIVQATEAIRGNAGARAGVEPSAYLPYIRRRLIDGFWVATAAAAFPASAPSSPLSLAAVMTAELPDVVLRSVGTFDKYAAARARLEDRRFDASSFAENVTWAGISALDAPWLTQLCRTCFVSIMSTDHLGRPRVPSLPELVGTAADGASAYSNSWVQLLFLDDGDDAKQLLRYTEMGHKQGYIPPETDASYCEGVSVDVAVVDGDPADPATAAHRYGLGLTIALASASYGVKRVATPCVEVAAFYRAVLWSRWYGCGGRDAHVVSAGWSYRRRPDPGQQLPQSAAPTFPPLIGQGLRLVAQRLITTHLVAWGNRLPSSH</sequence>
<reference evidence="1 2" key="1">
    <citation type="submission" date="2021-02" db="EMBL/GenBank/DDBJ databases">
        <title>Pan-genome distribution and transcriptional activeness of fungal secondary metabolism genes in Aspergillus section Fumigati.</title>
        <authorList>
            <person name="Takahashi H."/>
            <person name="Umemura M."/>
            <person name="Ninomiya A."/>
            <person name="Kusuya Y."/>
            <person name="Urayama S."/>
            <person name="Shimizu M."/>
            <person name="Watanabe A."/>
            <person name="Kamei K."/>
            <person name="Yaguchi T."/>
            <person name="Hagiwara D."/>
        </authorList>
    </citation>
    <scope>NUCLEOTIDE SEQUENCE [LARGE SCALE GENOMIC DNA]</scope>
    <source>
        <strain evidence="1 2">IFM 47045</strain>
    </source>
</reference>
<evidence type="ECO:0000313" key="1">
    <source>
        <dbReference type="EMBL" id="GIK05080.1"/>
    </source>
</evidence>
<dbReference type="GeneID" id="66937161"/>
<comment type="caution">
    <text evidence="1">The sequence shown here is derived from an EMBL/GenBank/DDBJ whole genome shotgun (WGS) entry which is preliminary data.</text>
</comment>
<evidence type="ECO:0000313" key="2">
    <source>
        <dbReference type="Proteomes" id="UP000710440"/>
    </source>
</evidence>
<keyword evidence="2" id="KW-1185">Reference proteome</keyword>
<protein>
    <submittedName>
        <fullName evidence="1">Uncharacterized protein</fullName>
    </submittedName>
</protein>
<dbReference type="RefSeq" id="XP_043128266.1">
    <property type="nucleotide sequence ID" value="XM_043272331.1"/>
</dbReference>
<dbReference type="OrthoDB" id="10358864at2759"/>
<dbReference type="AlphaFoldDB" id="A0A9P3F866"/>
<organism evidence="1 2">
    <name type="scientific">Aspergillus viridinutans</name>
    <dbReference type="NCBI Taxonomy" id="75553"/>
    <lineage>
        <taxon>Eukaryota</taxon>
        <taxon>Fungi</taxon>
        <taxon>Dikarya</taxon>
        <taxon>Ascomycota</taxon>
        <taxon>Pezizomycotina</taxon>
        <taxon>Eurotiomycetes</taxon>
        <taxon>Eurotiomycetidae</taxon>
        <taxon>Eurotiales</taxon>
        <taxon>Aspergillaceae</taxon>
        <taxon>Aspergillus</taxon>
        <taxon>Aspergillus subgen. Fumigati</taxon>
    </lineage>
</organism>
<dbReference type="Proteomes" id="UP000710440">
    <property type="component" value="Unassembled WGS sequence"/>
</dbReference>
<dbReference type="EMBL" id="BOPL01000007">
    <property type="protein sequence ID" value="GIK05080.1"/>
    <property type="molecule type" value="Genomic_DNA"/>
</dbReference>
<gene>
    <name evidence="1" type="ORF">Aspvir_009179</name>
</gene>